<organism evidence="2 3">
    <name type="scientific">Camellia sinensis</name>
    <name type="common">Tea plant</name>
    <name type="synonym">Thea sinensis</name>
    <dbReference type="NCBI Taxonomy" id="4442"/>
    <lineage>
        <taxon>Eukaryota</taxon>
        <taxon>Viridiplantae</taxon>
        <taxon>Streptophyta</taxon>
        <taxon>Embryophyta</taxon>
        <taxon>Tracheophyta</taxon>
        <taxon>Spermatophyta</taxon>
        <taxon>Magnoliopsida</taxon>
        <taxon>eudicotyledons</taxon>
        <taxon>Gunneridae</taxon>
        <taxon>Pentapetalae</taxon>
        <taxon>asterids</taxon>
        <taxon>Ericales</taxon>
        <taxon>Theaceae</taxon>
        <taxon>Camellia</taxon>
    </lineage>
</organism>
<name>A0A7J7H7Z6_CAMSI</name>
<evidence type="ECO:0000313" key="2">
    <source>
        <dbReference type="EMBL" id="KAF5949050.1"/>
    </source>
</evidence>
<dbReference type="EMBL" id="JACBKZ010000006">
    <property type="protein sequence ID" value="KAF5949050.1"/>
    <property type="molecule type" value="Genomic_DNA"/>
</dbReference>
<feature type="compositionally biased region" description="Acidic residues" evidence="1">
    <location>
        <begin position="1"/>
        <end position="16"/>
    </location>
</feature>
<feature type="compositionally biased region" description="Basic residues" evidence="1">
    <location>
        <begin position="41"/>
        <end position="52"/>
    </location>
</feature>
<reference evidence="2 3" key="2">
    <citation type="submission" date="2020-07" db="EMBL/GenBank/DDBJ databases">
        <title>Genome assembly of wild tea tree DASZ reveals pedigree and selection history of tea varieties.</title>
        <authorList>
            <person name="Zhang W."/>
        </authorList>
    </citation>
    <scope>NUCLEOTIDE SEQUENCE [LARGE SCALE GENOMIC DNA]</scope>
    <source>
        <strain evidence="3">cv. G240</strain>
        <tissue evidence="2">Leaf</tissue>
    </source>
</reference>
<gene>
    <name evidence="2" type="ORF">HYC85_015007</name>
</gene>
<dbReference type="AlphaFoldDB" id="A0A7J7H7Z6"/>
<feature type="region of interest" description="Disordered" evidence="1">
    <location>
        <begin position="1"/>
        <end position="52"/>
    </location>
</feature>
<proteinExistence type="predicted"/>
<sequence>MDNELEGALGNEDDERANESVEKKVKKGGVGKLKDGASKVKDKKSKKKLSAQ</sequence>
<dbReference type="Proteomes" id="UP000593564">
    <property type="component" value="Unassembled WGS sequence"/>
</dbReference>
<comment type="caution">
    <text evidence="2">The sequence shown here is derived from an EMBL/GenBank/DDBJ whole genome shotgun (WGS) entry which is preliminary data.</text>
</comment>
<reference evidence="3" key="1">
    <citation type="journal article" date="2020" name="Nat. Commun.">
        <title>Genome assembly of wild tea tree DASZ reveals pedigree and selection history of tea varieties.</title>
        <authorList>
            <person name="Zhang W."/>
            <person name="Zhang Y."/>
            <person name="Qiu H."/>
            <person name="Guo Y."/>
            <person name="Wan H."/>
            <person name="Zhang X."/>
            <person name="Scossa F."/>
            <person name="Alseekh S."/>
            <person name="Zhang Q."/>
            <person name="Wang P."/>
            <person name="Xu L."/>
            <person name="Schmidt M.H."/>
            <person name="Jia X."/>
            <person name="Li D."/>
            <person name="Zhu A."/>
            <person name="Guo F."/>
            <person name="Chen W."/>
            <person name="Ni D."/>
            <person name="Usadel B."/>
            <person name="Fernie A.R."/>
            <person name="Wen W."/>
        </authorList>
    </citation>
    <scope>NUCLEOTIDE SEQUENCE [LARGE SCALE GENOMIC DNA]</scope>
    <source>
        <strain evidence="3">cv. G240</strain>
    </source>
</reference>
<protein>
    <submittedName>
        <fullName evidence="2">Uncharacterized protein</fullName>
    </submittedName>
</protein>
<evidence type="ECO:0000256" key="1">
    <source>
        <dbReference type="SAM" id="MobiDB-lite"/>
    </source>
</evidence>
<keyword evidence="3" id="KW-1185">Reference proteome</keyword>
<evidence type="ECO:0000313" key="3">
    <source>
        <dbReference type="Proteomes" id="UP000593564"/>
    </source>
</evidence>
<accession>A0A7J7H7Z6</accession>